<keyword evidence="9" id="KW-1185">Reference proteome</keyword>
<protein>
    <recommendedName>
        <fullName evidence="3">his operon leader peptide</fullName>
    </recommendedName>
    <alternativeName>
        <fullName evidence="7">his operon attenuator peptide</fullName>
    </alternativeName>
</protein>
<name>A0A3A5K4M4_9ENTR</name>
<evidence type="ECO:0000256" key="1">
    <source>
        <dbReference type="ARBA" id="ARBA00003020"/>
    </source>
</evidence>
<evidence type="ECO:0000256" key="5">
    <source>
        <dbReference type="ARBA" id="ARBA00022623"/>
    </source>
</evidence>
<keyword evidence="5" id="KW-0428">Leader peptide</keyword>
<evidence type="ECO:0000256" key="4">
    <source>
        <dbReference type="ARBA" id="ARBA00022605"/>
    </source>
</evidence>
<sequence length="43" mass="5146">MKKALALNGESGLRYLHIMNKHSYENFMTRVQNTNHHHHHHPD</sequence>
<proteinExistence type="inferred from homology"/>
<keyword evidence="6" id="KW-0368">Histidine biosynthesis</keyword>
<evidence type="ECO:0000256" key="2">
    <source>
        <dbReference type="ARBA" id="ARBA00005394"/>
    </source>
</evidence>
<comment type="caution">
    <text evidence="8">The sequence shown here is derived from an EMBL/GenBank/DDBJ whole genome shotgun (WGS) entry which is preliminary data.</text>
</comment>
<evidence type="ECO:0000256" key="7">
    <source>
        <dbReference type="ARBA" id="ARBA00032226"/>
    </source>
</evidence>
<keyword evidence="4" id="KW-0028">Amino-acid biosynthesis</keyword>
<organism evidence="8 9">
    <name type="scientific">Buttiauxella izardii</name>
    <dbReference type="NCBI Taxonomy" id="82991"/>
    <lineage>
        <taxon>Bacteria</taxon>
        <taxon>Pseudomonadati</taxon>
        <taxon>Pseudomonadota</taxon>
        <taxon>Gammaproteobacteria</taxon>
        <taxon>Enterobacterales</taxon>
        <taxon>Enterobacteriaceae</taxon>
        <taxon>Buttiauxella</taxon>
    </lineage>
</organism>
<evidence type="ECO:0000256" key="6">
    <source>
        <dbReference type="ARBA" id="ARBA00023102"/>
    </source>
</evidence>
<gene>
    <name evidence="8" type="ORF">D6029_02695</name>
</gene>
<comment type="similarity">
    <text evidence="2">Belongs to the HisL family.</text>
</comment>
<evidence type="ECO:0000313" key="8">
    <source>
        <dbReference type="EMBL" id="RJT27274.1"/>
    </source>
</evidence>
<dbReference type="AlphaFoldDB" id="A0A3A5K4M4"/>
<accession>A0A3A5K4M4</accession>
<dbReference type="Pfam" id="PF08047">
    <property type="entry name" value="His_leader"/>
    <property type="match status" value="1"/>
</dbReference>
<dbReference type="InterPro" id="IPR012565">
    <property type="entry name" value="His_leader"/>
</dbReference>
<dbReference type="EMBL" id="QZWH01000005">
    <property type="protein sequence ID" value="RJT27274.1"/>
    <property type="molecule type" value="Genomic_DNA"/>
</dbReference>
<dbReference type="GO" id="GO:0000105">
    <property type="term" value="P:L-histidine biosynthetic process"/>
    <property type="evidence" value="ECO:0007669"/>
    <property type="project" value="UniProtKB-KW"/>
</dbReference>
<reference evidence="8 9" key="1">
    <citation type="submission" date="2018-09" db="EMBL/GenBank/DDBJ databases">
        <title>Draft genome sequence of Buttiauxella izardii CCUG 35510T.</title>
        <authorList>
            <person name="Salva-Serra F."/>
            <person name="Marathe N."/>
            <person name="Moore E."/>
            <person name="Stadler-Svensson L."/>
            <person name="Engstrom-Jakobsson H."/>
        </authorList>
    </citation>
    <scope>NUCLEOTIDE SEQUENCE [LARGE SCALE GENOMIC DNA]</scope>
    <source>
        <strain evidence="8 9">CCUG 35510</strain>
    </source>
</reference>
<dbReference type="Proteomes" id="UP000276295">
    <property type="component" value="Unassembled WGS sequence"/>
</dbReference>
<evidence type="ECO:0000256" key="3">
    <source>
        <dbReference type="ARBA" id="ARBA00021535"/>
    </source>
</evidence>
<comment type="function">
    <text evidence="1">This protein is involved in the attenuation mechanism for the control of the expression of the his operon structural genes.</text>
</comment>
<evidence type="ECO:0000313" key="9">
    <source>
        <dbReference type="Proteomes" id="UP000276295"/>
    </source>
</evidence>